<feature type="transmembrane region" description="Helical" evidence="1">
    <location>
        <begin position="12"/>
        <end position="33"/>
    </location>
</feature>
<comment type="caution">
    <text evidence="2">The sequence shown here is derived from an EMBL/GenBank/DDBJ whole genome shotgun (WGS) entry which is preliminary data.</text>
</comment>
<evidence type="ECO:0000313" key="2">
    <source>
        <dbReference type="EMBL" id="KAF6211268.1"/>
    </source>
</evidence>
<gene>
    <name evidence="2" type="ORF">GE061_014385</name>
</gene>
<proteinExistence type="predicted"/>
<accession>A0A8S9XSQ9</accession>
<dbReference type="AlphaFoldDB" id="A0A8S9XSQ9"/>
<dbReference type="EMBL" id="WIXP02000005">
    <property type="protein sequence ID" value="KAF6211268.1"/>
    <property type="molecule type" value="Genomic_DNA"/>
</dbReference>
<keyword evidence="1" id="KW-0812">Transmembrane</keyword>
<dbReference type="Proteomes" id="UP000466442">
    <property type="component" value="Linkage Group LG5"/>
</dbReference>
<evidence type="ECO:0000313" key="3">
    <source>
        <dbReference type="Proteomes" id="UP000466442"/>
    </source>
</evidence>
<protein>
    <submittedName>
        <fullName evidence="2">Uncharacterized protein</fullName>
    </submittedName>
</protein>
<organism evidence="2 3">
    <name type="scientific">Apolygus lucorum</name>
    <name type="common">Small green plant bug</name>
    <name type="synonym">Lygocoris lucorum</name>
    <dbReference type="NCBI Taxonomy" id="248454"/>
    <lineage>
        <taxon>Eukaryota</taxon>
        <taxon>Metazoa</taxon>
        <taxon>Ecdysozoa</taxon>
        <taxon>Arthropoda</taxon>
        <taxon>Hexapoda</taxon>
        <taxon>Insecta</taxon>
        <taxon>Pterygota</taxon>
        <taxon>Neoptera</taxon>
        <taxon>Paraneoptera</taxon>
        <taxon>Hemiptera</taxon>
        <taxon>Heteroptera</taxon>
        <taxon>Panheteroptera</taxon>
        <taxon>Cimicomorpha</taxon>
        <taxon>Miridae</taxon>
        <taxon>Mirini</taxon>
        <taxon>Apolygus</taxon>
    </lineage>
</organism>
<evidence type="ECO:0000256" key="1">
    <source>
        <dbReference type="SAM" id="Phobius"/>
    </source>
</evidence>
<name>A0A8S9XSQ9_APOLU</name>
<sequence>MDDVFARKSPSCYGLLGSSVYAILLNNVFHFAAQGKVVNFGPLKRHIPHSQATRNQLEPVISEISRT</sequence>
<keyword evidence="1" id="KW-1133">Transmembrane helix</keyword>
<keyword evidence="1" id="KW-0472">Membrane</keyword>
<reference evidence="2" key="1">
    <citation type="journal article" date="2021" name="Mol. Ecol. Resour.">
        <title>Apolygus lucorum genome provides insights into omnivorousness and mesophyll feeding.</title>
        <authorList>
            <person name="Liu Y."/>
            <person name="Liu H."/>
            <person name="Wang H."/>
            <person name="Huang T."/>
            <person name="Liu B."/>
            <person name="Yang B."/>
            <person name="Yin L."/>
            <person name="Li B."/>
            <person name="Zhang Y."/>
            <person name="Zhang S."/>
            <person name="Jiang F."/>
            <person name="Zhang X."/>
            <person name="Ren Y."/>
            <person name="Wang B."/>
            <person name="Wang S."/>
            <person name="Lu Y."/>
            <person name="Wu K."/>
            <person name="Fan W."/>
            <person name="Wang G."/>
        </authorList>
    </citation>
    <scope>NUCLEOTIDE SEQUENCE</scope>
    <source>
        <strain evidence="2">12Hb</strain>
    </source>
</reference>
<keyword evidence="3" id="KW-1185">Reference proteome</keyword>